<proteinExistence type="predicted"/>
<dbReference type="PIRSF" id="PIRSF000666">
    <property type="entry name" value="TyrPK_ephrin_receptor"/>
    <property type="match status" value="1"/>
</dbReference>
<dbReference type="InterPro" id="IPR001245">
    <property type="entry name" value="Ser-Thr/Tyr_kinase_cat_dom"/>
</dbReference>
<evidence type="ECO:0000256" key="4">
    <source>
        <dbReference type="ARBA" id="ARBA00022679"/>
    </source>
</evidence>
<dbReference type="GO" id="GO:0016477">
    <property type="term" value="P:cell migration"/>
    <property type="evidence" value="ECO:0007669"/>
    <property type="project" value="TreeGrafter"/>
</dbReference>
<dbReference type="PROSITE" id="PS00109">
    <property type="entry name" value="PROTEIN_KINASE_TYR"/>
    <property type="match status" value="1"/>
</dbReference>
<dbReference type="SUPFAM" id="SSF49785">
    <property type="entry name" value="Galactose-binding domain-like"/>
    <property type="match status" value="1"/>
</dbReference>
<keyword evidence="5 20" id="KW-0812">Transmembrane</keyword>
<dbReference type="InterPro" id="IPR036116">
    <property type="entry name" value="FN3_sf"/>
</dbReference>
<dbReference type="Gene3D" id="1.10.510.10">
    <property type="entry name" value="Transferase(Phosphotransferase) domain 1"/>
    <property type="match status" value="1"/>
</dbReference>
<evidence type="ECO:0000256" key="10">
    <source>
        <dbReference type="ARBA" id="ARBA00022989"/>
    </source>
</evidence>
<keyword evidence="9 17" id="KW-0067">ATP-binding</keyword>
<evidence type="ECO:0000256" key="19">
    <source>
        <dbReference type="PROSITE-ProRule" id="PRU10141"/>
    </source>
</evidence>
<dbReference type="InterPro" id="IPR008266">
    <property type="entry name" value="Tyr_kinase_AS"/>
</dbReference>
<dbReference type="Proteomes" id="UP001356427">
    <property type="component" value="Unassembled WGS sequence"/>
</dbReference>
<dbReference type="GO" id="GO:0001779">
    <property type="term" value="P:natural killer cell differentiation"/>
    <property type="evidence" value="ECO:0007669"/>
    <property type="project" value="TreeGrafter"/>
</dbReference>
<evidence type="ECO:0000256" key="8">
    <source>
        <dbReference type="ARBA" id="ARBA00022777"/>
    </source>
</evidence>
<dbReference type="PROSITE" id="PS51550">
    <property type="entry name" value="EPH_LBD"/>
    <property type="match status" value="1"/>
</dbReference>
<keyword evidence="12" id="KW-0829">Tyrosine-protein kinase</keyword>
<evidence type="ECO:0000256" key="17">
    <source>
        <dbReference type="PIRSR" id="PIRSR000666-2"/>
    </source>
</evidence>
<name>A0AAN8R431_9TELE</name>
<dbReference type="GO" id="GO:0006909">
    <property type="term" value="P:phagocytosis"/>
    <property type="evidence" value="ECO:0007669"/>
    <property type="project" value="TreeGrafter"/>
</dbReference>
<feature type="disulfide bond" evidence="18">
    <location>
        <begin position="69"/>
        <end position="181"/>
    </location>
</feature>
<dbReference type="SUPFAM" id="SSF57184">
    <property type="entry name" value="Growth factor receptor domain"/>
    <property type="match status" value="1"/>
</dbReference>
<dbReference type="SMART" id="SM00615">
    <property type="entry name" value="EPH_lbd"/>
    <property type="match status" value="1"/>
</dbReference>
<evidence type="ECO:0000256" key="16">
    <source>
        <dbReference type="PIRSR" id="PIRSR000666-1"/>
    </source>
</evidence>
<dbReference type="SMART" id="SM01411">
    <property type="entry name" value="Ephrin_rec_like"/>
    <property type="match status" value="1"/>
</dbReference>
<feature type="signal peptide" evidence="21">
    <location>
        <begin position="1"/>
        <end position="21"/>
    </location>
</feature>
<feature type="domain" description="Eph LBD" evidence="24">
    <location>
        <begin position="26"/>
        <end position="199"/>
    </location>
</feature>
<evidence type="ECO:0000256" key="15">
    <source>
        <dbReference type="ARBA" id="ARBA00051243"/>
    </source>
</evidence>
<evidence type="ECO:0000259" key="24">
    <source>
        <dbReference type="PROSITE" id="PS51550"/>
    </source>
</evidence>
<dbReference type="PANTHER" id="PTHR24416:SF323">
    <property type="entry name" value="TYROSINE-PROTEIN KINASE RECEPTOR UFO"/>
    <property type="match status" value="1"/>
</dbReference>
<evidence type="ECO:0000256" key="7">
    <source>
        <dbReference type="ARBA" id="ARBA00022741"/>
    </source>
</evidence>
<evidence type="ECO:0000259" key="23">
    <source>
        <dbReference type="PROSITE" id="PS50853"/>
    </source>
</evidence>
<dbReference type="InterPro" id="IPR011009">
    <property type="entry name" value="Kinase-like_dom_sf"/>
</dbReference>
<keyword evidence="8" id="KW-0418">Kinase</keyword>
<dbReference type="AlphaFoldDB" id="A0AAN8R431"/>
<dbReference type="PROSITE" id="PS50011">
    <property type="entry name" value="PROTEIN_KINASE_DOM"/>
    <property type="match status" value="1"/>
</dbReference>
<sequence length="902" mass="98983">MSAVRWNVVLWFCVYCGGTFAQPISGEVELFNSVKQASLKWTSYPKLKAWSEKSLKIGSETQVPVYQACAVNNKRRSLLTHWIARKDALHLLLDLQFAQEEESSSNQLSPLQVHLLESDSPLSKFSESQNPLHLQALQTFSATTEVHQIKEYLNNSLGLVLNTEPLSHDGFHLGFTYSGRCIFLVSVRLYYRRCPWLVSHLVGFEGASAGAGPLTGSCVEGAVGVEGQVDPPQRECQANGAWGPLQGGCTCAPGHQEKGDSCEACRTGYYKAANESGGCRSCPPNSKTDGEGAEGCDCGQGYFRLPGDPYVMGCTRPPSAPVNVTVQRLNDSMLTLLWDPPIDLGGRQEVTYGVECSEREGGTDGQWAVCGEAVIFLPASAGLTVTAVNLTGVSPRSDYRLSVRASNAVSFHQSVAAAASSVVTIIIHRWKSLEINTPGPFSLDPHRSPVEGPSPWVIIGALLGVLLLFVLVPAAVYSLRRRYTKLSEDQQVELLPFHTGVTYCRNENPHAAPQEVNTLVVPGVVQLLEGVSDRLLTSLRDVLVDRNLLTLGKELGAGEFGSVYEGIFTQEEGMDIKVAVKTMRVGLHSQEDLDSFLKEAEIMQHFDHNNVVKLLGVTLQHEQDSPLPVPLVILPFMKHGDLRRFLIAARYGDIPMFVPHQSLLRFMVDIAAGMEYLSSQGFLHRDLAARNCMLGDDLRVCVADFGLSKKIYSNNYYRQTVAIRMPVKWMAIESLSESISTSKSDVWSFGVTMWEIVSRGRTPYPGVHNYELLELLNAGHRLKPPECDDKLYEVMLSCWHREPGHRPGFRELGETLKALLCELPPLEASQEAHYINQGLEAATHSQWVADGHDDLDSEGGAVGNLYLPTPVGAGATAKPTPKKDEEGYLLCTKSESAVKTVD</sequence>
<keyword evidence="13" id="KW-0675">Receptor</keyword>
<evidence type="ECO:0000313" key="26">
    <source>
        <dbReference type="Proteomes" id="UP001356427"/>
    </source>
</evidence>
<evidence type="ECO:0000256" key="21">
    <source>
        <dbReference type="SAM" id="SignalP"/>
    </source>
</evidence>
<keyword evidence="14" id="KW-0325">Glycoprotein</keyword>
<dbReference type="InterPro" id="IPR003961">
    <property type="entry name" value="FN3_dom"/>
</dbReference>
<keyword evidence="26" id="KW-1185">Reference proteome</keyword>
<dbReference type="FunFam" id="2.10.50.10:FF:000001">
    <property type="entry name" value="Ephrin type-A receptor 5"/>
    <property type="match status" value="1"/>
</dbReference>
<dbReference type="SUPFAM" id="SSF49265">
    <property type="entry name" value="Fibronectin type III"/>
    <property type="match status" value="1"/>
</dbReference>
<feature type="transmembrane region" description="Helical" evidence="20">
    <location>
        <begin position="456"/>
        <end position="477"/>
    </location>
</feature>
<dbReference type="GO" id="GO:0005003">
    <property type="term" value="F:ephrin receptor activity"/>
    <property type="evidence" value="ECO:0007669"/>
    <property type="project" value="InterPro"/>
</dbReference>
<feature type="domain" description="Fibronectin type-III" evidence="23">
    <location>
        <begin position="320"/>
        <end position="427"/>
    </location>
</feature>
<dbReference type="InterPro" id="IPR050122">
    <property type="entry name" value="RTK"/>
</dbReference>
<dbReference type="GO" id="GO:0005524">
    <property type="term" value="F:ATP binding"/>
    <property type="evidence" value="ECO:0007669"/>
    <property type="project" value="UniProtKB-UniRule"/>
</dbReference>
<keyword evidence="4" id="KW-0808">Transferase</keyword>
<evidence type="ECO:0000256" key="20">
    <source>
        <dbReference type="SAM" id="Phobius"/>
    </source>
</evidence>
<evidence type="ECO:0000313" key="25">
    <source>
        <dbReference type="EMBL" id="KAK6323089.1"/>
    </source>
</evidence>
<dbReference type="GO" id="GO:0005886">
    <property type="term" value="C:plasma membrane"/>
    <property type="evidence" value="ECO:0007669"/>
    <property type="project" value="InterPro"/>
</dbReference>
<keyword evidence="11 20" id="KW-0472">Membrane</keyword>
<feature type="active site" description="Proton acceptor" evidence="16">
    <location>
        <position position="686"/>
    </location>
</feature>
<evidence type="ECO:0000256" key="9">
    <source>
        <dbReference type="ARBA" id="ARBA00022840"/>
    </source>
</evidence>
<keyword evidence="7 17" id="KW-0547">Nucleotide-binding</keyword>
<dbReference type="GO" id="GO:0051897">
    <property type="term" value="P:positive regulation of phosphatidylinositol 3-kinase/protein kinase B signal transduction"/>
    <property type="evidence" value="ECO:0007669"/>
    <property type="project" value="TreeGrafter"/>
</dbReference>
<comment type="catalytic activity">
    <reaction evidence="15">
        <text>L-tyrosyl-[protein] + ATP = O-phospho-L-tyrosyl-[protein] + ADP + H(+)</text>
        <dbReference type="Rhea" id="RHEA:10596"/>
        <dbReference type="Rhea" id="RHEA-COMP:10136"/>
        <dbReference type="Rhea" id="RHEA-COMP:20101"/>
        <dbReference type="ChEBI" id="CHEBI:15378"/>
        <dbReference type="ChEBI" id="CHEBI:30616"/>
        <dbReference type="ChEBI" id="CHEBI:46858"/>
        <dbReference type="ChEBI" id="CHEBI:61978"/>
        <dbReference type="ChEBI" id="CHEBI:456216"/>
        <dbReference type="EC" id="2.7.10.1"/>
    </reaction>
</comment>
<evidence type="ECO:0000256" key="3">
    <source>
        <dbReference type="ARBA" id="ARBA00022553"/>
    </source>
</evidence>
<feature type="domain" description="Protein kinase" evidence="22">
    <location>
        <begin position="549"/>
        <end position="820"/>
    </location>
</feature>
<dbReference type="InterPro" id="IPR013783">
    <property type="entry name" value="Ig-like_fold"/>
</dbReference>
<dbReference type="InterPro" id="IPR002049">
    <property type="entry name" value="LE_dom"/>
</dbReference>
<evidence type="ECO:0000259" key="22">
    <source>
        <dbReference type="PROSITE" id="PS50011"/>
    </source>
</evidence>
<evidence type="ECO:0000256" key="2">
    <source>
        <dbReference type="ARBA" id="ARBA00011902"/>
    </source>
</evidence>
<dbReference type="FunFam" id="1.10.510.10:FF:000089">
    <property type="entry name" value="Tyrosine-protein kinase receptor TYRO3"/>
    <property type="match status" value="1"/>
</dbReference>
<protein>
    <recommendedName>
        <fullName evidence="2">receptor protein-tyrosine kinase</fullName>
        <ecNumber evidence="2">2.7.10.1</ecNumber>
    </recommendedName>
</protein>
<feature type="binding site" evidence="17 19">
    <location>
        <position position="581"/>
    </location>
    <ligand>
        <name>ATP</name>
        <dbReference type="ChEBI" id="CHEBI:30616"/>
    </ligand>
</feature>
<evidence type="ECO:0000256" key="11">
    <source>
        <dbReference type="ARBA" id="ARBA00023136"/>
    </source>
</evidence>
<keyword evidence="18" id="KW-1015">Disulfide bond</keyword>
<dbReference type="InterPro" id="IPR016257">
    <property type="entry name" value="Tyr_kinase_ephrin_rcpt"/>
</dbReference>
<dbReference type="PROSITE" id="PS50853">
    <property type="entry name" value="FN3"/>
    <property type="match status" value="1"/>
</dbReference>
<reference evidence="25 26" key="1">
    <citation type="submission" date="2021-04" db="EMBL/GenBank/DDBJ databases">
        <authorList>
            <person name="De Guttry C."/>
            <person name="Zahm M."/>
            <person name="Klopp C."/>
            <person name="Cabau C."/>
            <person name="Louis A."/>
            <person name="Berthelot C."/>
            <person name="Parey E."/>
            <person name="Roest Crollius H."/>
            <person name="Montfort J."/>
            <person name="Robinson-Rechavi M."/>
            <person name="Bucao C."/>
            <person name="Bouchez O."/>
            <person name="Gislard M."/>
            <person name="Lluch J."/>
            <person name="Milhes M."/>
            <person name="Lampietro C."/>
            <person name="Lopez Roques C."/>
            <person name="Donnadieu C."/>
            <person name="Braasch I."/>
            <person name="Desvignes T."/>
            <person name="Postlethwait J."/>
            <person name="Bobe J."/>
            <person name="Wedekind C."/>
            <person name="Guiguen Y."/>
        </authorList>
    </citation>
    <scope>NUCLEOTIDE SEQUENCE [LARGE SCALE GENOMIC DNA]</scope>
    <source>
        <strain evidence="25">Cs_M1</strain>
        <tissue evidence="25">Blood</tissue>
    </source>
</reference>
<evidence type="ECO:0000256" key="13">
    <source>
        <dbReference type="ARBA" id="ARBA00023170"/>
    </source>
</evidence>
<dbReference type="InterPro" id="IPR009030">
    <property type="entry name" value="Growth_fac_rcpt_cys_sf"/>
</dbReference>
<keyword evidence="3" id="KW-0597">Phosphoprotein</keyword>
<dbReference type="SUPFAM" id="SSF56112">
    <property type="entry name" value="Protein kinase-like (PK-like)"/>
    <property type="match status" value="1"/>
</dbReference>
<evidence type="ECO:0000256" key="1">
    <source>
        <dbReference type="ARBA" id="ARBA00004479"/>
    </source>
</evidence>
<dbReference type="Gene3D" id="2.60.120.260">
    <property type="entry name" value="Galactose-binding domain-like"/>
    <property type="match status" value="1"/>
</dbReference>
<keyword evidence="6" id="KW-0677">Repeat</keyword>
<dbReference type="Gene3D" id="3.30.200.20">
    <property type="entry name" value="Phosphorylase Kinase, domain 1"/>
    <property type="match status" value="1"/>
</dbReference>
<comment type="subcellular location">
    <subcellularLocation>
        <location evidence="1">Membrane</location>
        <topology evidence="1">Single-pass type I membrane protein</topology>
    </subcellularLocation>
</comment>
<dbReference type="InterPro" id="IPR020635">
    <property type="entry name" value="Tyr_kinase_cat_dom"/>
</dbReference>
<dbReference type="EC" id="2.7.10.1" evidence="2"/>
<dbReference type="GO" id="GO:0043066">
    <property type="term" value="P:negative regulation of apoptotic process"/>
    <property type="evidence" value="ECO:0007669"/>
    <property type="project" value="TreeGrafter"/>
</dbReference>
<organism evidence="25 26">
    <name type="scientific">Coregonus suidteri</name>
    <dbReference type="NCBI Taxonomy" id="861788"/>
    <lineage>
        <taxon>Eukaryota</taxon>
        <taxon>Metazoa</taxon>
        <taxon>Chordata</taxon>
        <taxon>Craniata</taxon>
        <taxon>Vertebrata</taxon>
        <taxon>Euteleostomi</taxon>
        <taxon>Actinopterygii</taxon>
        <taxon>Neopterygii</taxon>
        <taxon>Teleostei</taxon>
        <taxon>Protacanthopterygii</taxon>
        <taxon>Salmoniformes</taxon>
        <taxon>Salmonidae</taxon>
        <taxon>Coregoninae</taxon>
        <taxon>Coregonus</taxon>
    </lineage>
</organism>
<dbReference type="PANTHER" id="PTHR24416">
    <property type="entry name" value="TYROSINE-PROTEIN KINASE RECEPTOR"/>
    <property type="match status" value="1"/>
</dbReference>
<comment type="caution">
    <text evidence="25">The sequence shown here is derived from an EMBL/GenBank/DDBJ whole genome shotgun (WGS) entry which is preliminary data.</text>
</comment>
<dbReference type="PROSITE" id="PS00107">
    <property type="entry name" value="PROTEIN_KINASE_ATP"/>
    <property type="match status" value="1"/>
</dbReference>
<dbReference type="InterPro" id="IPR008979">
    <property type="entry name" value="Galactose-bd-like_sf"/>
</dbReference>
<evidence type="ECO:0000256" key="6">
    <source>
        <dbReference type="ARBA" id="ARBA00022737"/>
    </source>
</evidence>
<keyword evidence="10 20" id="KW-1133">Transmembrane helix</keyword>
<dbReference type="SMART" id="SM00219">
    <property type="entry name" value="TyrKc"/>
    <property type="match status" value="1"/>
</dbReference>
<evidence type="ECO:0000256" key="14">
    <source>
        <dbReference type="ARBA" id="ARBA00023180"/>
    </source>
</evidence>
<dbReference type="Pfam" id="PF07714">
    <property type="entry name" value="PK_Tyr_Ser-Thr"/>
    <property type="match status" value="1"/>
</dbReference>
<dbReference type="CDD" id="cd00055">
    <property type="entry name" value="EGF_Lam"/>
    <property type="match status" value="1"/>
</dbReference>
<dbReference type="InterPro" id="IPR017441">
    <property type="entry name" value="Protein_kinase_ATP_BS"/>
</dbReference>
<feature type="chain" id="PRO_5042942072" description="receptor protein-tyrosine kinase" evidence="21">
    <location>
        <begin position="22"/>
        <end position="902"/>
    </location>
</feature>
<dbReference type="InterPro" id="IPR001090">
    <property type="entry name" value="Ephrin_rcpt_lig-bd_dom"/>
</dbReference>
<dbReference type="Gene3D" id="2.60.40.10">
    <property type="entry name" value="Immunoglobulins"/>
    <property type="match status" value="1"/>
</dbReference>
<accession>A0AAN8R431</accession>
<dbReference type="CDD" id="cd00063">
    <property type="entry name" value="FN3"/>
    <property type="match status" value="1"/>
</dbReference>
<gene>
    <name evidence="25" type="ORF">J4Q44_G00054280</name>
</gene>
<dbReference type="SMART" id="SM00060">
    <property type="entry name" value="FN3"/>
    <property type="match status" value="1"/>
</dbReference>
<dbReference type="Gene3D" id="2.10.50.10">
    <property type="entry name" value="Tumor Necrosis Factor Receptor, subunit A, domain 2"/>
    <property type="match status" value="1"/>
</dbReference>
<dbReference type="InterPro" id="IPR000719">
    <property type="entry name" value="Prot_kinase_dom"/>
</dbReference>
<dbReference type="GO" id="GO:0030168">
    <property type="term" value="P:platelet activation"/>
    <property type="evidence" value="ECO:0007669"/>
    <property type="project" value="TreeGrafter"/>
</dbReference>
<dbReference type="Pfam" id="PF01404">
    <property type="entry name" value="Ephrin_lbd"/>
    <property type="match status" value="1"/>
</dbReference>
<dbReference type="GO" id="GO:0043235">
    <property type="term" value="C:receptor complex"/>
    <property type="evidence" value="ECO:0007669"/>
    <property type="project" value="TreeGrafter"/>
</dbReference>
<keyword evidence="21" id="KW-0732">Signal</keyword>
<evidence type="ECO:0000256" key="18">
    <source>
        <dbReference type="PIRSR" id="PIRSR000666-3"/>
    </source>
</evidence>
<dbReference type="GO" id="GO:0007399">
    <property type="term" value="P:nervous system development"/>
    <property type="evidence" value="ECO:0007669"/>
    <property type="project" value="TreeGrafter"/>
</dbReference>
<evidence type="ECO:0000256" key="5">
    <source>
        <dbReference type="ARBA" id="ARBA00022692"/>
    </source>
</evidence>
<dbReference type="Pfam" id="PF00041">
    <property type="entry name" value="fn3"/>
    <property type="match status" value="1"/>
</dbReference>
<dbReference type="EMBL" id="JAGTTL010000004">
    <property type="protein sequence ID" value="KAK6323089.1"/>
    <property type="molecule type" value="Genomic_DNA"/>
</dbReference>
<dbReference type="PRINTS" id="PR00109">
    <property type="entry name" value="TYRKINASE"/>
</dbReference>
<feature type="binding site" evidence="17">
    <location>
        <begin position="555"/>
        <end position="563"/>
    </location>
    <ligand>
        <name>ATP</name>
        <dbReference type="ChEBI" id="CHEBI:30616"/>
    </ligand>
</feature>
<evidence type="ECO:0000256" key="12">
    <source>
        <dbReference type="ARBA" id="ARBA00023137"/>
    </source>
</evidence>